<feature type="transmembrane region" description="Helical" evidence="1">
    <location>
        <begin position="129"/>
        <end position="149"/>
    </location>
</feature>
<evidence type="ECO:0000313" key="3">
    <source>
        <dbReference type="Proteomes" id="UP001593940"/>
    </source>
</evidence>
<feature type="transmembrane region" description="Helical" evidence="1">
    <location>
        <begin position="69"/>
        <end position="87"/>
    </location>
</feature>
<keyword evidence="1" id="KW-0472">Membrane</keyword>
<feature type="transmembrane region" description="Helical" evidence="1">
    <location>
        <begin position="21"/>
        <end position="40"/>
    </location>
</feature>
<feature type="transmembrane region" description="Helical" evidence="1">
    <location>
        <begin position="99"/>
        <end position="117"/>
    </location>
</feature>
<organism evidence="2 3">
    <name type="scientific">Microvirga arabica</name>
    <dbReference type="NCBI Taxonomy" id="1128671"/>
    <lineage>
        <taxon>Bacteria</taxon>
        <taxon>Pseudomonadati</taxon>
        <taxon>Pseudomonadota</taxon>
        <taxon>Alphaproteobacteria</taxon>
        <taxon>Hyphomicrobiales</taxon>
        <taxon>Methylobacteriaceae</taxon>
        <taxon>Microvirga</taxon>
    </lineage>
</organism>
<keyword evidence="3" id="KW-1185">Reference proteome</keyword>
<feature type="transmembrane region" description="Helical" evidence="1">
    <location>
        <begin position="161"/>
        <end position="184"/>
    </location>
</feature>
<keyword evidence="1" id="KW-1133">Transmembrane helix</keyword>
<evidence type="ECO:0000313" key="2">
    <source>
        <dbReference type="EMBL" id="MFC1458570.1"/>
    </source>
</evidence>
<evidence type="ECO:0008006" key="4">
    <source>
        <dbReference type="Google" id="ProtNLM"/>
    </source>
</evidence>
<feature type="transmembrane region" description="Helical" evidence="1">
    <location>
        <begin position="46"/>
        <end position="62"/>
    </location>
</feature>
<gene>
    <name evidence="2" type="ORF">ACETIH_18060</name>
</gene>
<dbReference type="Proteomes" id="UP001593940">
    <property type="component" value="Unassembled WGS sequence"/>
</dbReference>
<name>A0ABV6YBP7_9HYPH</name>
<dbReference type="RefSeq" id="WP_377030486.1">
    <property type="nucleotide sequence ID" value="NZ_JBHOMY010000057.1"/>
</dbReference>
<keyword evidence="1" id="KW-0812">Transmembrane</keyword>
<dbReference type="EMBL" id="JBHOMY010000057">
    <property type="protein sequence ID" value="MFC1458570.1"/>
    <property type="molecule type" value="Genomic_DNA"/>
</dbReference>
<accession>A0ABV6YBP7</accession>
<reference evidence="2 3" key="1">
    <citation type="submission" date="2024-09" db="EMBL/GenBank/DDBJ databases">
        <title>Nodulacao em especies de Leguminosae Basais da Amazonia e Caracterizacao dos Rizobios e Bacterias Associadas aos Nodulos.</title>
        <authorList>
            <person name="Jambeiro I.C.A."/>
            <person name="Lopes I.S."/>
            <person name="Aguiar E.R.G.R."/>
            <person name="Santos A.F.J."/>
            <person name="Dos Santos J.M.F."/>
            <person name="Gross E."/>
        </authorList>
    </citation>
    <scope>NUCLEOTIDE SEQUENCE [LARGE SCALE GENOMIC DNA]</scope>
    <source>
        <strain evidence="2 3">BRUESC1165</strain>
    </source>
</reference>
<sequence length="192" mass="21193">MATAYTASSSSSSVNSGTWRMLAWVGVVLQAIAFVAVWWLQRWGGLWTISGFFVLSLAFMLMKDRIPSLMSFLIVCAALLNAGGWAWNWFDQFVWFDELIHTFTPFALVSALMYRLWTGGLINNPPGAVSFVLKAALIGLGLGIAWEFLEMLFLNLHLTDTLIDLVMDTIGSAAGGWFAGWGIYSQGAAQRH</sequence>
<evidence type="ECO:0000256" key="1">
    <source>
        <dbReference type="SAM" id="Phobius"/>
    </source>
</evidence>
<protein>
    <recommendedName>
        <fullName evidence="4">DUF2238 domain-containing protein</fullName>
    </recommendedName>
</protein>
<proteinExistence type="predicted"/>
<comment type="caution">
    <text evidence="2">The sequence shown here is derived from an EMBL/GenBank/DDBJ whole genome shotgun (WGS) entry which is preliminary data.</text>
</comment>